<gene>
    <name evidence="1" type="ORF">ACFFSY_04220</name>
</gene>
<organism evidence="1 2">
    <name type="scientific">Paenibacillus aurantiacus</name>
    <dbReference type="NCBI Taxonomy" id="1936118"/>
    <lineage>
        <taxon>Bacteria</taxon>
        <taxon>Bacillati</taxon>
        <taxon>Bacillota</taxon>
        <taxon>Bacilli</taxon>
        <taxon>Bacillales</taxon>
        <taxon>Paenibacillaceae</taxon>
        <taxon>Paenibacillus</taxon>
    </lineage>
</organism>
<evidence type="ECO:0000313" key="2">
    <source>
        <dbReference type="Proteomes" id="UP001589747"/>
    </source>
</evidence>
<name>A0ABV5KLM4_9BACL</name>
<dbReference type="Proteomes" id="UP001589747">
    <property type="component" value="Unassembled WGS sequence"/>
</dbReference>
<keyword evidence="2" id="KW-1185">Reference proteome</keyword>
<comment type="caution">
    <text evidence="1">The sequence shown here is derived from an EMBL/GenBank/DDBJ whole genome shotgun (WGS) entry which is preliminary data.</text>
</comment>
<reference evidence="1 2" key="1">
    <citation type="submission" date="2024-09" db="EMBL/GenBank/DDBJ databases">
        <authorList>
            <person name="Sun Q."/>
            <person name="Mori K."/>
        </authorList>
    </citation>
    <scope>NUCLEOTIDE SEQUENCE [LARGE SCALE GENOMIC DNA]</scope>
    <source>
        <strain evidence="1 2">TISTR 2452</strain>
    </source>
</reference>
<dbReference type="RefSeq" id="WP_377490348.1">
    <property type="nucleotide sequence ID" value="NZ_JBHMDO010000008.1"/>
</dbReference>
<accession>A0ABV5KLM4</accession>
<proteinExistence type="predicted"/>
<sequence length="103" mass="12076">MVEPYEPALTEMLRNWQDMSSAEEAEAEEAAERFEASFYRFIDAFRVWVWRLASPPVTIDELLALPAVRLLTDRLPAPLLLNFETEAELILERQGREEEEKYD</sequence>
<evidence type="ECO:0000313" key="1">
    <source>
        <dbReference type="EMBL" id="MFB9325128.1"/>
    </source>
</evidence>
<protein>
    <submittedName>
        <fullName evidence="1">Uncharacterized protein</fullName>
    </submittedName>
</protein>
<dbReference type="EMBL" id="JBHMDO010000008">
    <property type="protein sequence ID" value="MFB9325128.1"/>
    <property type="molecule type" value="Genomic_DNA"/>
</dbReference>